<dbReference type="PRINTS" id="PR00410">
    <property type="entry name" value="PHEHYDRXLASE"/>
</dbReference>
<name>A0A6P1MCU6_9BACT</name>
<dbReference type="SUPFAM" id="SSF63380">
    <property type="entry name" value="Riboflavin synthase domain-like"/>
    <property type="match status" value="1"/>
</dbReference>
<dbReference type="GO" id="GO:0016491">
    <property type="term" value="F:oxidoreductase activity"/>
    <property type="evidence" value="ECO:0007669"/>
    <property type="project" value="InterPro"/>
</dbReference>
<dbReference type="GO" id="GO:0051536">
    <property type="term" value="F:iron-sulfur cluster binding"/>
    <property type="evidence" value="ECO:0007669"/>
    <property type="project" value="InterPro"/>
</dbReference>
<dbReference type="PANTHER" id="PTHR43644:SF1">
    <property type="entry name" value="NAD(P)H-FLAVIN REDUCTASE"/>
    <property type="match status" value="1"/>
</dbReference>
<keyword evidence="2" id="KW-0285">Flavoprotein</keyword>
<dbReference type="InterPro" id="IPR001041">
    <property type="entry name" value="2Fe-2S_ferredoxin-type"/>
</dbReference>
<evidence type="ECO:0000256" key="4">
    <source>
        <dbReference type="ARBA" id="ARBA00023004"/>
    </source>
</evidence>
<feature type="domain" description="FAD-binding FR-type" evidence="6">
    <location>
        <begin position="130"/>
        <end position="236"/>
    </location>
</feature>
<organism evidence="7 8">
    <name type="scientific">Tichowtungia aerotolerans</name>
    <dbReference type="NCBI Taxonomy" id="2697043"/>
    <lineage>
        <taxon>Bacteria</taxon>
        <taxon>Pseudomonadati</taxon>
        <taxon>Kiritimatiellota</taxon>
        <taxon>Tichowtungiia</taxon>
        <taxon>Tichowtungiales</taxon>
        <taxon>Tichowtungiaceae</taxon>
        <taxon>Tichowtungia</taxon>
    </lineage>
</organism>
<accession>A0A6P1MCU6</accession>
<reference evidence="7 8" key="1">
    <citation type="submission" date="2020-01" db="EMBL/GenBank/DDBJ databases">
        <title>Ponticoccus aerotolerans gen. nov., sp. nov., an anaerobic bacterium and proposal of Ponticoccusceae fam. nov., Ponticoccusles ord. nov. and Ponticoccuse classis nov. in the phylum Kiritimatiellaeota.</title>
        <authorList>
            <person name="Zhou L.Y."/>
            <person name="Du Z.J."/>
        </authorList>
    </citation>
    <scope>NUCLEOTIDE SEQUENCE [LARGE SCALE GENOMIC DNA]</scope>
    <source>
        <strain evidence="7 8">S-5007</strain>
    </source>
</reference>
<dbReference type="Pfam" id="PF00111">
    <property type="entry name" value="Fer2"/>
    <property type="match status" value="1"/>
</dbReference>
<gene>
    <name evidence="7" type="ORF">GT409_11165</name>
</gene>
<evidence type="ECO:0000256" key="3">
    <source>
        <dbReference type="ARBA" id="ARBA00022827"/>
    </source>
</evidence>
<keyword evidence="8" id="KW-1185">Reference proteome</keyword>
<keyword evidence="4" id="KW-0408">Iron</keyword>
<dbReference type="SUPFAM" id="SSF52343">
    <property type="entry name" value="Ferredoxin reductase-like, C-terminal NADP-linked domain"/>
    <property type="match status" value="1"/>
</dbReference>
<keyword evidence="3" id="KW-0274">FAD</keyword>
<dbReference type="SUPFAM" id="SSF54292">
    <property type="entry name" value="2Fe-2S ferredoxin-like"/>
    <property type="match status" value="1"/>
</dbReference>
<dbReference type="InterPro" id="IPR039261">
    <property type="entry name" value="FNR_nucleotide-bd"/>
</dbReference>
<dbReference type="InterPro" id="IPR001709">
    <property type="entry name" value="Flavoprot_Pyr_Nucl_cyt_Rdtase"/>
</dbReference>
<keyword evidence="1" id="KW-0813">Transport</keyword>
<dbReference type="PANTHER" id="PTHR43644">
    <property type="entry name" value="NA(+)-TRANSLOCATING NADH-QUINONE REDUCTASE SUBUNIT"/>
    <property type="match status" value="1"/>
</dbReference>
<evidence type="ECO:0000256" key="1">
    <source>
        <dbReference type="ARBA" id="ARBA00022448"/>
    </source>
</evidence>
<proteinExistence type="predicted"/>
<dbReference type="Proteomes" id="UP000464954">
    <property type="component" value="Chromosome"/>
</dbReference>
<dbReference type="Pfam" id="PF00175">
    <property type="entry name" value="NAD_binding_1"/>
    <property type="match status" value="1"/>
</dbReference>
<dbReference type="PROSITE" id="PS51384">
    <property type="entry name" value="FAD_FR"/>
    <property type="match status" value="1"/>
</dbReference>
<dbReference type="CDD" id="cd00207">
    <property type="entry name" value="fer2"/>
    <property type="match status" value="1"/>
</dbReference>
<protein>
    <submittedName>
        <fullName evidence="7">2Fe-2S iron-sulfur cluster binding domain-containing protein</fullName>
    </submittedName>
</protein>
<dbReference type="InterPro" id="IPR017927">
    <property type="entry name" value="FAD-bd_FR_type"/>
</dbReference>
<dbReference type="Gene3D" id="3.10.20.30">
    <property type="match status" value="1"/>
</dbReference>
<dbReference type="PRINTS" id="PR00371">
    <property type="entry name" value="FPNCR"/>
</dbReference>
<dbReference type="Pfam" id="PF00970">
    <property type="entry name" value="FAD_binding_6"/>
    <property type="match status" value="1"/>
</dbReference>
<dbReference type="Gene3D" id="2.40.30.10">
    <property type="entry name" value="Translation factors"/>
    <property type="match status" value="1"/>
</dbReference>
<evidence type="ECO:0000259" key="6">
    <source>
        <dbReference type="PROSITE" id="PS51384"/>
    </source>
</evidence>
<evidence type="ECO:0000313" key="7">
    <source>
        <dbReference type="EMBL" id="QHI70933.1"/>
    </source>
</evidence>
<dbReference type="InterPro" id="IPR001433">
    <property type="entry name" value="OxRdtase_FAD/NAD-bd"/>
</dbReference>
<evidence type="ECO:0000259" key="5">
    <source>
        <dbReference type="PROSITE" id="PS51085"/>
    </source>
</evidence>
<dbReference type="EMBL" id="CP047593">
    <property type="protein sequence ID" value="QHI70933.1"/>
    <property type="molecule type" value="Genomic_DNA"/>
</dbReference>
<dbReference type="PROSITE" id="PS51085">
    <property type="entry name" value="2FE2S_FER_2"/>
    <property type="match status" value="1"/>
</dbReference>
<sequence length="368" mass="40653">MMMTFLIAVGSLVAICGILALLLVIADRYLNDYGICKLIINKGSREEDVEGGSTLLNSLNSAGVFIPSACGGQGSCGLCKLKVHSGAPPVLPTEEPHLSPEEVSEHVRLCCQLKVHEDMELEIPEELFNIREFEGTVESLTDLNHDIKRLRVALPEGEELDIIPGQYVQIETPAYKKTPEPVYRAYSIATDPHDKTHIDLVIRLVPGGICTTFVFEHMEPGQPIKLNGPYGDFRLTDTEKEMIFIAGGSGMAPFLSMLAHMRNENIQRKVTYFFGARAKRDLICLDEMKAFEEALPNFKFVPCLSEPMPDDNWDGDTGLVTDVMKQHCPDLSNMEAYLCGSPGMCDASVVALTGNGMPEENIFFDKFS</sequence>
<dbReference type="InterPro" id="IPR017938">
    <property type="entry name" value="Riboflavin_synthase-like_b-brl"/>
</dbReference>
<dbReference type="KEGG" id="taer:GT409_11165"/>
<dbReference type="InterPro" id="IPR008333">
    <property type="entry name" value="Cbr1-like_FAD-bd_dom"/>
</dbReference>
<evidence type="ECO:0000313" key="8">
    <source>
        <dbReference type="Proteomes" id="UP000464954"/>
    </source>
</evidence>
<dbReference type="Gene3D" id="3.40.50.80">
    <property type="entry name" value="Nucleotide-binding domain of ferredoxin-NADP reductase (FNR) module"/>
    <property type="match status" value="1"/>
</dbReference>
<dbReference type="InterPro" id="IPR012675">
    <property type="entry name" value="Beta-grasp_dom_sf"/>
</dbReference>
<dbReference type="InterPro" id="IPR036010">
    <property type="entry name" value="2Fe-2S_ferredoxin-like_sf"/>
</dbReference>
<feature type="domain" description="2Fe-2S ferredoxin-type" evidence="5">
    <location>
        <begin position="36"/>
        <end position="127"/>
    </location>
</feature>
<evidence type="ECO:0000256" key="2">
    <source>
        <dbReference type="ARBA" id="ARBA00022630"/>
    </source>
</evidence>
<dbReference type="AlphaFoldDB" id="A0A6P1MCU6"/>